<dbReference type="EMBL" id="CP024923">
    <property type="protein sequence ID" value="ATY34294.1"/>
    <property type="molecule type" value="Genomic_DNA"/>
</dbReference>
<proteinExistence type="predicted"/>
<feature type="transmembrane region" description="Helical" evidence="1">
    <location>
        <begin position="131"/>
        <end position="148"/>
    </location>
</feature>
<accession>A0A2K8MMJ5</accession>
<feature type="transmembrane region" description="Helical" evidence="1">
    <location>
        <begin position="160"/>
        <end position="178"/>
    </location>
</feature>
<feature type="transmembrane region" description="Helical" evidence="1">
    <location>
        <begin position="208"/>
        <end position="235"/>
    </location>
</feature>
<evidence type="ECO:0008006" key="4">
    <source>
        <dbReference type="Google" id="ProtNLM"/>
    </source>
</evidence>
<dbReference type="AlphaFoldDB" id="A0A2K8MMJ5"/>
<evidence type="ECO:0000256" key="1">
    <source>
        <dbReference type="SAM" id="Phobius"/>
    </source>
</evidence>
<keyword evidence="1" id="KW-0472">Membrane</keyword>
<keyword evidence="1" id="KW-1133">Transmembrane helix</keyword>
<dbReference type="InterPro" id="IPR049458">
    <property type="entry name" value="EpsG-like"/>
</dbReference>
<evidence type="ECO:0000313" key="3">
    <source>
        <dbReference type="Proteomes" id="UP000229081"/>
    </source>
</evidence>
<dbReference type="Pfam" id="PF14897">
    <property type="entry name" value="EpsG"/>
    <property type="match status" value="1"/>
</dbReference>
<name>A0A2K8MMJ5_9SPHN</name>
<feature type="transmembrane region" description="Helical" evidence="1">
    <location>
        <begin position="366"/>
        <end position="382"/>
    </location>
</feature>
<reference evidence="2 3" key="1">
    <citation type="submission" date="2017-11" db="EMBL/GenBank/DDBJ databases">
        <title>Complete genome sequence of Sphingomonas sp. Strain Cra20, a psychrotolerant potential plant growth promoting rhizobacteria.</title>
        <authorList>
            <person name="Luo Y."/>
        </authorList>
    </citation>
    <scope>NUCLEOTIDE SEQUENCE [LARGE SCALE GENOMIC DNA]</scope>
    <source>
        <strain evidence="2 3">Cra20</strain>
    </source>
</reference>
<feature type="transmembrane region" description="Helical" evidence="1">
    <location>
        <begin position="317"/>
        <end position="345"/>
    </location>
</feature>
<dbReference type="KEGG" id="sphc:CVN68_21950"/>
<dbReference type="Proteomes" id="UP000229081">
    <property type="component" value="Chromosome"/>
</dbReference>
<feature type="transmembrane region" description="Helical" evidence="1">
    <location>
        <begin position="62"/>
        <end position="79"/>
    </location>
</feature>
<dbReference type="RefSeq" id="WP_100284082.1">
    <property type="nucleotide sequence ID" value="NZ_CP024923.1"/>
</dbReference>
<feature type="transmembrane region" description="Helical" evidence="1">
    <location>
        <begin position="184"/>
        <end position="201"/>
    </location>
</feature>
<feature type="transmembrane region" description="Helical" evidence="1">
    <location>
        <begin position="285"/>
        <end position="305"/>
    </location>
</feature>
<keyword evidence="3" id="KW-1185">Reference proteome</keyword>
<feature type="transmembrane region" description="Helical" evidence="1">
    <location>
        <begin position="24"/>
        <end position="50"/>
    </location>
</feature>
<protein>
    <recommendedName>
        <fullName evidence="4">EpsG family protein</fullName>
    </recommendedName>
</protein>
<organism evidence="2 3">
    <name type="scientific">Sphingomonas psychrotolerans</name>
    <dbReference type="NCBI Taxonomy" id="1327635"/>
    <lineage>
        <taxon>Bacteria</taxon>
        <taxon>Pseudomonadati</taxon>
        <taxon>Pseudomonadota</taxon>
        <taxon>Alphaproteobacteria</taxon>
        <taxon>Sphingomonadales</taxon>
        <taxon>Sphingomonadaceae</taxon>
        <taxon>Sphingomonas</taxon>
    </lineage>
</organism>
<sequence>MEKFDVNSPALANPSDILLRTRPLWLAGFALICISLLWASVLGGMLMLTLIATALAAPSRRAEMLALLGTLTVVAFTLFKRPEGDEYYYLLYIDRVRGYGAGWLTQDSIFSVRDTEPLFKLFVFVVSKLEYGKLIFIVVLIGVVYYLATRSLVAVAKILNANAVPLLLVTFLISINVFGAAQLMRQYLAMSIACVSIVFIFQGRDRWAVIVVLLSATVHNANAIILLPVLAALAIERWPRLTLLGLAAVTLLGYFYLSRTQILIVGGATDAERWLAAFAKDDGSIPIWLIALDGAMLVMLTFLWATARGTDPYLQRFIGFALGLAGAVIIVSSQSLLFLRTYVAIEFFRPFMLLMLLRQLRLERDALVGTVLALLAVGYFVYRLNNVVFDYGGTTEDIVGIGVEDLLARLQLFDLR</sequence>
<feature type="transmembrane region" description="Helical" evidence="1">
    <location>
        <begin position="241"/>
        <end position="257"/>
    </location>
</feature>
<keyword evidence="1" id="KW-0812">Transmembrane</keyword>
<gene>
    <name evidence="2" type="ORF">CVN68_21950</name>
</gene>
<evidence type="ECO:0000313" key="2">
    <source>
        <dbReference type="EMBL" id="ATY34294.1"/>
    </source>
</evidence>